<dbReference type="KEGG" id="oxy:HCG48_19630"/>
<sequence length="151" mass="17537">MLKFIQQKSWIEFLAFFLGTLGLLLWLAPVTLASVLEFLKVFIIAAGVFLAQRFREITVMEMVGFLLVVGAATLGAIRFYYRLRTTPRYVGVHCPRCGSKLRRKHRTSRDFLVDRFLPVYRYRCCNRECGWEGLRVKALEDGVPLKSRSRK</sequence>
<feature type="transmembrane region" description="Helical" evidence="1">
    <location>
        <begin position="57"/>
        <end position="81"/>
    </location>
</feature>
<accession>A0A6H1U254</accession>
<keyword evidence="1" id="KW-1133">Transmembrane helix</keyword>
<gene>
    <name evidence="2" type="ORF">HCG48_19630</name>
</gene>
<dbReference type="EMBL" id="CP051167">
    <property type="protein sequence ID" value="QIZ72526.1"/>
    <property type="molecule type" value="Genomic_DNA"/>
</dbReference>
<evidence type="ECO:0000313" key="3">
    <source>
        <dbReference type="Proteomes" id="UP000500857"/>
    </source>
</evidence>
<proteinExistence type="predicted"/>
<reference evidence="2 3" key="1">
    <citation type="submission" date="2020-04" db="EMBL/GenBank/DDBJ databases">
        <authorList>
            <person name="Basu S."/>
            <person name="Maruthanayagam V."/>
            <person name="Chakraborty S."/>
            <person name="Pramanik A."/>
            <person name="Mukherjee J."/>
            <person name="Brink B."/>
        </authorList>
    </citation>
    <scope>NUCLEOTIDE SEQUENCE [LARGE SCALE GENOMIC DNA]</scope>
    <source>
        <strain evidence="2 3">AP17</strain>
    </source>
</reference>
<protein>
    <submittedName>
        <fullName evidence="2">Uncharacterized protein</fullName>
    </submittedName>
</protein>
<keyword evidence="1" id="KW-0812">Transmembrane</keyword>
<organism evidence="2 3">
    <name type="scientific">Oxynema aestuarii AP17</name>
    <dbReference type="NCBI Taxonomy" id="2064643"/>
    <lineage>
        <taxon>Bacteria</taxon>
        <taxon>Bacillati</taxon>
        <taxon>Cyanobacteriota</taxon>
        <taxon>Cyanophyceae</taxon>
        <taxon>Oscillatoriophycideae</taxon>
        <taxon>Oscillatoriales</taxon>
        <taxon>Oscillatoriaceae</taxon>
        <taxon>Oxynema</taxon>
        <taxon>Oxynema aestuarii</taxon>
    </lineage>
</organism>
<dbReference type="AlphaFoldDB" id="A0A6H1U254"/>
<keyword evidence="1" id="KW-0472">Membrane</keyword>
<evidence type="ECO:0000256" key="1">
    <source>
        <dbReference type="SAM" id="Phobius"/>
    </source>
</evidence>
<keyword evidence="3" id="KW-1185">Reference proteome</keyword>
<dbReference type="Proteomes" id="UP000500857">
    <property type="component" value="Chromosome"/>
</dbReference>
<dbReference type="RefSeq" id="WP_168570674.1">
    <property type="nucleotide sequence ID" value="NZ_CP051167.1"/>
</dbReference>
<evidence type="ECO:0000313" key="2">
    <source>
        <dbReference type="EMBL" id="QIZ72526.1"/>
    </source>
</evidence>
<name>A0A6H1U254_9CYAN</name>